<dbReference type="PANTHER" id="PTHR37419">
    <property type="entry name" value="SERINE/THREONINE-PROTEIN KINASE TOXIN HIPA"/>
    <property type="match status" value="1"/>
</dbReference>
<feature type="domain" description="HipA-like C-terminal" evidence="4">
    <location>
        <begin position="146"/>
        <end position="379"/>
    </location>
</feature>
<evidence type="ECO:0000256" key="2">
    <source>
        <dbReference type="ARBA" id="ARBA00022679"/>
    </source>
</evidence>
<comment type="similarity">
    <text evidence="1">Belongs to the HipA Ser/Thr kinase family.</text>
</comment>
<protein>
    <submittedName>
        <fullName evidence="6">Kinase Y4mE</fullName>
    </submittedName>
    <submittedName>
        <fullName evidence="7">Serine/threonine-protein kinase HipA</fullName>
        <ecNumber evidence="7">2.7.11.1</ecNumber>
    </submittedName>
</protein>
<evidence type="ECO:0000313" key="9">
    <source>
        <dbReference type="Proteomes" id="UP000618382"/>
    </source>
</evidence>
<name>A0A7Y9JX82_9CELL</name>
<dbReference type="NCBIfam" id="TIGR03071">
    <property type="entry name" value="couple_hipA"/>
    <property type="match status" value="1"/>
</dbReference>
<reference evidence="7 8" key="1">
    <citation type="submission" date="2020-07" db="EMBL/GenBank/DDBJ databases">
        <title>Sequencing the genomes of 1000 actinobacteria strains.</title>
        <authorList>
            <person name="Klenk H.-P."/>
        </authorList>
    </citation>
    <scope>NUCLEOTIDE SEQUENCE [LARGE SCALE GENOMIC DNA]</scope>
    <source>
        <strain evidence="7 8">DSM 24482</strain>
    </source>
</reference>
<evidence type="ECO:0000313" key="7">
    <source>
        <dbReference type="EMBL" id="NYD85656.1"/>
    </source>
</evidence>
<sequence>MTDRLVVWLHGSRLAEVHRLRNGRLRLRFDPDAVNRYGFGTCPLSLSLPVTDRRVQGPALDRFLDNLLPESSVRSALERENGVSPGDAFALLGVLGRECAGAVQLTPDDTPVGTGRLVPMSDDQVATLVARLPTLDPPDGEVVSASLGGVQAKVLLTRTDDGWAWPADGAMSTHIVKPEPVADVAVPDLVRWEEWTLRLARTAGLPAARAELVDFDGRTAVVVERFDRQDGRRLHQEDMAQALGVAARDKYEPSTGRPSRLEQLVAAARPQAVDPDRFVTDLVAQLTFNLVIGNGDAHAKNYSLTLGERPACDMAPLYDVAPVFLLNPTYQHFGLALDGQTRLRHLTGAHLVREAQHWGARPTDVRQVVERVTTAIREALPNCAGDGIDTTTVASQIDERATRVLHDATTATTT</sequence>
<dbReference type="AlphaFoldDB" id="A0A7Y9JX82"/>
<evidence type="ECO:0000256" key="1">
    <source>
        <dbReference type="ARBA" id="ARBA00010164"/>
    </source>
</evidence>
<evidence type="ECO:0000256" key="3">
    <source>
        <dbReference type="ARBA" id="ARBA00022777"/>
    </source>
</evidence>
<dbReference type="EMBL" id="JACCBK010000001">
    <property type="protein sequence ID" value="NYD85656.1"/>
    <property type="molecule type" value="Genomic_DNA"/>
</dbReference>
<dbReference type="EC" id="2.7.11.1" evidence="7"/>
<dbReference type="EMBL" id="BONN01000001">
    <property type="protein sequence ID" value="GIG31336.1"/>
    <property type="molecule type" value="Genomic_DNA"/>
</dbReference>
<dbReference type="RefSeq" id="WP_140457428.1">
    <property type="nucleotide sequence ID" value="NZ_BAABFI010000014.1"/>
</dbReference>
<evidence type="ECO:0000259" key="4">
    <source>
        <dbReference type="Pfam" id="PF07804"/>
    </source>
</evidence>
<accession>A0A7Y9JX82</accession>
<reference evidence="6 9" key="2">
    <citation type="submission" date="2021-01" db="EMBL/GenBank/DDBJ databases">
        <title>Whole genome shotgun sequence of Cellulomonas oligotrophica NBRC 109435.</title>
        <authorList>
            <person name="Komaki H."/>
            <person name="Tamura T."/>
        </authorList>
    </citation>
    <scope>NUCLEOTIDE SEQUENCE [LARGE SCALE GENOMIC DNA]</scope>
    <source>
        <strain evidence="6 9">NBRC 109435</strain>
    </source>
</reference>
<gene>
    <name evidence="7" type="ORF">BKA21_001205</name>
    <name evidence="6" type="ORF">Col01nite_04950</name>
</gene>
<keyword evidence="2 7" id="KW-0808">Transferase</keyword>
<dbReference type="InterPro" id="IPR017508">
    <property type="entry name" value="HipA_N1"/>
</dbReference>
<dbReference type="Pfam" id="PF07804">
    <property type="entry name" value="HipA_C"/>
    <property type="match status" value="1"/>
</dbReference>
<evidence type="ECO:0000313" key="8">
    <source>
        <dbReference type="Proteomes" id="UP000577956"/>
    </source>
</evidence>
<dbReference type="InterPro" id="IPR012893">
    <property type="entry name" value="HipA-like_C"/>
</dbReference>
<dbReference type="GO" id="GO:0004674">
    <property type="term" value="F:protein serine/threonine kinase activity"/>
    <property type="evidence" value="ECO:0007669"/>
    <property type="project" value="UniProtKB-EC"/>
</dbReference>
<dbReference type="GO" id="GO:0005829">
    <property type="term" value="C:cytosol"/>
    <property type="evidence" value="ECO:0007669"/>
    <property type="project" value="TreeGrafter"/>
</dbReference>
<evidence type="ECO:0000313" key="6">
    <source>
        <dbReference type="EMBL" id="GIG31336.1"/>
    </source>
</evidence>
<dbReference type="Proteomes" id="UP000618382">
    <property type="component" value="Unassembled WGS sequence"/>
</dbReference>
<comment type="caution">
    <text evidence="7">The sequence shown here is derived from an EMBL/GenBank/DDBJ whole genome shotgun (WGS) entry which is preliminary data.</text>
</comment>
<dbReference type="Pfam" id="PF13657">
    <property type="entry name" value="Couple_hipA"/>
    <property type="match status" value="1"/>
</dbReference>
<feature type="domain" description="HipA N-terminal subdomain 1" evidence="5">
    <location>
        <begin position="5"/>
        <end position="105"/>
    </location>
</feature>
<evidence type="ECO:0000259" key="5">
    <source>
        <dbReference type="Pfam" id="PF13657"/>
    </source>
</evidence>
<organism evidence="7 8">
    <name type="scientific">Cellulomonas oligotrophica</name>
    <dbReference type="NCBI Taxonomy" id="931536"/>
    <lineage>
        <taxon>Bacteria</taxon>
        <taxon>Bacillati</taxon>
        <taxon>Actinomycetota</taxon>
        <taxon>Actinomycetes</taxon>
        <taxon>Micrococcales</taxon>
        <taxon>Cellulomonadaceae</taxon>
        <taxon>Cellulomonas</taxon>
    </lineage>
</organism>
<dbReference type="Proteomes" id="UP000577956">
    <property type="component" value="Unassembled WGS sequence"/>
</dbReference>
<dbReference type="InterPro" id="IPR052028">
    <property type="entry name" value="HipA_Ser/Thr_kinase"/>
</dbReference>
<dbReference type="PANTHER" id="PTHR37419:SF1">
    <property type="entry name" value="SERINE_THREONINE-PROTEIN KINASE TOXIN HIPA"/>
    <property type="match status" value="1"/>
</dbReference>
<keyword evidence="3 7" id="KW-0418">Kinase</keyword>
<proteinExistence type="inferred from homology"/>
<dbReference type="Gene3D" id="1.10.1070.20">
    <property type="match status" value="1"/>
</dbReference>
<keyword evidence="9" id="KW-1185">Reference proteome</keyword>